<evidence type="ECO:0000313" key="3">
    <source>
        <dbReference type="Proteomes" id="UP000199600"/>
    </source>
</evidence>
<dbReference type="AlphaFoldDB" id="A0A1A8Y1E3"/>
<feature type="compositionally biased region" description="Basic and acidic residues" evidence="1">
    <location>
        <begin position="167"/>
        <end position="185"/>
    </location>
</feature>
<keyword evidence="3" id="KW-1185">Reference proteome</keyword>
<gene>
    <name evidence="2" type="ORF">PROAA_80006</name>
</gene>
<feature type="region of interest" description="Disordered" evidence="1">
    <location>
        <begin position="163"/>
        <end position="211"/>
    </location>
</feature>
<protein>
    <submittedName>
        <fullName evidence="2">Uncharacterized protein</fullName>
    </submittedName>
</protein>
<proteinExistence type="predicted"/>
<name>A0A1A8Y1E3_9RHOO</name>
<sequence>MKNAMIEPSSMMDTRCLPRWALTAEENSSRLTSLPPTRNFARARSLAVSLGASSEDAIGLVEEVDFIAVCLSHGNNMDCLVGFDMHDQHRQTIEKADTDHALLTVGVSCVLEHGHRAGKNLFRVRKVQPVLFQVRFPLGFAPREVHGFDYTYGNMYCKRIDGQGMKRQNDSKRVDSESGIRRDASSPKGSKPKSPKRAAQRGQRPIGNVAVWYNPPPYHGNDILDGGGGKNLLVGGEGQGQGAKGDENGLSRPFGEMLRSAGKNGQKQNITDFLGIPSINLPITPAGPLRPDRIQYLSITCRKAFSKFRRNEHGFCE</sequence>
<evidence type="ECO:0000313" key="2">
    <source>
        <dbReference type="EMBL" id="SBT10945.1"/>
    </source>
</evidence>
<organism evidence="2 3">
    <name type="scientific">Candidatus Propionivibrio aalborgensis</name>
    <dbReference type="NCBI Taxonomy" id="1860101"/>
    <lineage>
        <taxon>Bacteria</taxon>
        <taxon>Pseudomonadati</taxon>
        <taxon>Pseudomonadota</taxon>
        <taxon>Betaproteobacteria</taxon>
        <taxon>Rhodocyclales</taxon>
        <taxon>Rhodocyclaceae</taxon>
        <taxon>Propionivibrio</taxon>
    </lineage>
</organism>
<dbReference type="EMBL" id="FLQY01000384">
    <property type="protein sequence ID" value="SBT10945.1"/>
    <property type="molecule type" value="Genomic_DNA"/>
</dbReference>
<reference evidence="2 3" key="1">
    <citation type="submission" date="2016-06" db="EMBL/GenBank/DDBJ databases">
        <authorList>
            <person name="Kjaerup R.B."/>
            <person name="Dalgaard T.S."/>
            <person name="Juul-Madsen H.R."/>
        </authorList>
    </citation>
    <scope>NUCLEOTIDE SEQUENCE [LARGE SCALE GENOMIC DNA]</scope>
    <source>
        <strain evidence="2">2</strain>
    </source>
</reference>
<evidence type="ECO:0000256" key="1">
    <source>
        <dbReference type="SAM" id="MobiDB-lite"/>
    </source>
</evidence>
<dbReference type="Proteomes" id="UP000199600">
    <property type="component" value="Unassembled WGS sequence"/>
</dbReference>
<accession>A0A1A8Y1E3</accession>
<feature type="compositionally biased region" description="Basic residues" evidence="1">
    <location>
        <begin position="190"/>
        <end position="199"/>
    </location>
</feature>